<keyword evidence="2" id="KW-1185">Reference proteome</keyword>
<evidence type="ECO:0000313" key="1">
    <source>
        <dbReference type="EMBL" id="TMM62783.1"/>
    </source>
</evidence>
<organism evidence="1 2">
    <name type="scientific">Pseudomonas protegens</name>
    <dbReference type="NCBI Taxonomy" id="380021"/>
    <lineage>
        <taxon>Bacteria</taxon>
        <taxon>Pseudomonadati</taxon>
        <taxon>Pseudomonadota</taxon>
        <taxon>Gammaproteobacteria</taxon>
        <taxon>Pseudomonadales</taxon>
        <taxon>Pseudomonadaceae</taxon>
        <taxon>Pseudomonas</taxon>
    </lineage>
</organism>
<evidence type="ECO:0000313" key="2">
    <source>
        <dbReference type="Proteomes" id="UP000310095"/>
    </source>
</evidence>
<accession>A0ABY2VI11</accession>
<protein>
    <submittedName>
        <fullName evidence="1">Uncharacterized protein</fullName>
    </submittedName>
</protein>
<dbReference type="RefSeq" id="WP_138641128.1">
    <property type="nucleotide sequence ID" value="NZ_CP022097.2"/>
</dbReference>
<dbReference type="Proteomes" id="UP000310095">
    <property type="component" value="Unassembled WGS sequence"/>
</dbReference>
<sequence>MHEQFMPHLNNLQAITAVALSKIGRYPLTFAANSANGFGDPDRKGAQAPPLRLQALFLCPHVRFMVAVRGRPSGLPGSFSPVRQPAHSCHPNSFGDDQWQLLLRKGATPMHALNPSKIRAAAHRAMALAALHANSSLATRLSRYNTHMAKARALESAGGAQ</sequence>
<proteinExistence type="predicted"/>
<gene>
    <name evidence="1" type="ORF">FEF10_22110</name>
</gene>
<dbReference type="EMBL" id="VAVY01000003">
    <property type="protein sequence ID" value="TMM62783.1"/>
    <property type="molecule type" value="Genomic_DNA"/>
</dbReference>
<reference evidence="1 2" key="1">
    <citation type="submission" date="2019-05" db="EMBL/GenBank/DDBJ databases">
        <title>Identification and Biocontrol Activity Analysis of Biocontrol Strain PF-1 Based on Genome-wide Data.</title>
        <authorList>
            <person name="Qi J."/>
        </authorList>
    </citation>
    <scope>NUCLEOTIDE SEQUENCE [LARGE SCALE GENOMIC DNA]</scope>
    <source>
        <strain evidence="1 2">PF-1</strain>
    </source>
</reference>
<comment type="caution">
    <text evidence="1">The sequence shown here is derived from an EMBL/GenBank/DDBJ whole genome shotgun (WGS) entry which is preliminary data.</text>
</comment>
<name>A0ABY2VI11_9PSED</name>